<keyword evidence="4" id="KW-0326">Glycosidase</keyword>
<dbReference type="OrthoDB" id="9805821at2"/>
<accession>A0A5M9X0H6</accession>
<name>A0A5M9X0H6_PAEAM</name>
<dbReference type="SUPFAM" id="SSF52279">
    <property type="entry name" value="Beta-D-glucan exohydrolase, C-terminal domain"/>
    <property type="match status" value="1"/>
</dbReference>
<dbReference type="Gene3D" id="3.20.20.300">
    <property type="entry name" value="Glycoside hydrolase, family 3, N-terminal domain"/>
    <property type="match status" value="1"/>
</dbReference>
<organism evidence="7 8">
    <name type="scientific">Paenibacillus amylolyticus</name>
    <dbReference type="NCBI Taxonomy" id="1451"/>
    <lineage>
        <taxon>Bacteria</taxon>
        <taxon>Bacillati</taxon>
        <taxon>Bacillota</taxon>
        <taxon>Bacilli</taxon>
        <taxon>Bacillales</taxon>
        <taxon>Paenibacillaceae</taxon>
        <taxon>Paenibacillus</taxon>
    </lineage>
</organism>
<dbReference type="InterPro" id="IPR050288">
    <property type="entry name" value="Cellulose_deg_GH3"/>
</dbReference>
<dbReference type="GO" id="GO:0005975">
    <property type="term" value="P:carbohydrate metabolic process"/>
    <property type="evidence" value="ECO:0007669"/>
    <property type="project" value="InterPro"/>
</dbReference>
<keyword evidence="2 4" id="KW-0378">Hydrolase</keyword>
<feature type="non-terminal residue" evidence="7">
    <location>
        <position position="380"/>
    </location>
</feature>
<evidence type="ECO:0000256" key="4">
    <source>
        <dbReference type="RuleBase" id="RU361161"/>
    </source>
</evidence>
<dbReference type="PANTHER" id="PTHR42715:SF10">
    <property type="entry name" value="BETA-GLUCOSIDASE"/>
    <property type="match status" value="1"/>
</dbReference>
<dbReference type="Proteomes" id="UP000323664">
    <property type="component" value="Unassembled WGS sequence"/>
</dbReference>
<evidence type="ECO:0000256" key="2">
    <source>
        <dbReference type="ARBA" id="ARBA00022801"/>
    </source>
</evidence>
<dbReference type="Pfam" id="PF01915">
    <property type="entry name" value="Glyco_hydro_3_C"/>
    <property type="match status" value="1"/>
</dbReference>
<evidence type="ECO:0000259" key="6">
    <source>
        <dbReference type="Pfam" id="PF01915"/>
    </source>
</evidence>
<dbReference type="InterPro" id="IPR036881">
    <property type="entry name" value="Glyco_hydro_3_C_sf"/>
</dbReference>
<feature type="domain" description="Glycoside hydrolase family 3 N-terminal" evidence="5">
    <location>
        <begin position="66"/>
        <end position="287"/>
    </location>
</feature>
<dbReference type="AlphaFoldDB" id="A0A5M9X0H6"/>
<dbReference type="InterPro" id="IPR036962">
    <property type="entry name" value="Glyco_hydro_3_N_sf"/>
</dbReference>
<dbReference type="PANTHER" id="PTHR42715">
    <property type="entry name" value="BETA-GLUCOSIDASE"/>
    <property type="match status" value="1"/>
</dbReference>
<dbReference type="RefSeq" id="WP_161557060.1">
    <property type="nucleotide sequence ID" value="NZ_RIAS01000020.1"/>
</dbReference>
<evidence type="ECO:0000259" key="5">
    <source>
        <dbReference type="Pfam" id="PF00933"/>
    </source>
</evidence>
<evidence type="ECO:0000256" key="1">
    <source>
        <dbReference type="ARBA" id="ARBA00005336"/>
    </source>
</evidence>
<gene>
    <name evidence="7" type="ORF">EC604_26070</name>
</gene>
<reference evidence="7 8" key="1">
    <citation type="journal article" date="2019" name="J. Ind. Microbiol. Biotechnol.">
        <title>Paenibacillus amylolyticus 27C64 has a diverse set of carbohydrate-active enzymes and complete pectin deconstruction system.</title>
        <authorList>
            <person name="Keggi C."/>
            <person name="Doran-Peterson J."/>
        </authorList>
    </citation>
    <scope>NUCLEOTIDE SEQUENCE [LARGE SCALE GENOMIC DNA]</scope>
    <source>
        <strain evidence="7 8">27C64</strain>
    </source>
</reference>
<dbReference type="InterPro" id="IPR019800">
    <property type="entry name" value="Glyco_hydro_3_AS"/>
</dbReference>
<dbReference type="InterPro" id="IPR017853">
    <property type="entry name" value="GH"/>
</dbReference>
<evidence type="ECO:0000313" key="8">
    <source>
        <dbReference type="Proteomes" id="UP000323664"/>
    </source>
</evidence>
<comment type="caution">
    <text evidence="7">The sequence shown here is derived from an EMBL/GenBank/DDBJ whole genome shotgun (WGS) entry which is preliminary data.</text>
</comment>
<sequence length="380" mass="41488">MLMERNLQEMIKQMTLEEKAELCSGKDFMNTNSIDRLGVPSIMMSDGPHGLRKQDGSADHLGINKSIPATCFPSGSGVASSWNRELAHTMGTALGQEAQAADISIILGPGVNIKRSPLCGRNFEYFSEDPYLSGTLAASYISGVQSQGVGTSIKHFAVNNQEYKRMSVDAVVDERTLREIYLASFEHAVKEAEPWTVMAAYNKVNGDFCSENSRLLTEILRDEWGFSGVVVSDWGAVNERDQGLAAGLELEMPSSNGVGSKKIIEAVQSGKLSEEVLDRSVERLLSLIFKAVDNQRKSASVDVEAQHQLARKIASECMVLLKNEESILPLNTEDSIAVIGAFAQHPRYQGGGSSHIEPTKLDNIYEEILRTATASASFSY</sequence>
<dbReference type="PRINTS" id="PR00133">
    <property type="entry name" value="GLHYDRLASE3"/>
</dbReference>
<evidence type="ECO:0000256" key="3">
    <source>
        <dbReference type="ARBA" id="ARBA00023277"/>
    </source>
</evidence>
<protein>
    <submittedName>
        <fullName evidence="7">Glycoside hydrolase family 3 protein</fullName>
    </submittedName>
</protein>
<dbReference type="Gene3D" id="3.40.50.1700">
    <property type="entry name" value="Glycoside hydrolase family 3 C-terminal domain"/>
    <property type="match status" value="1"/>
</dbReference>
<dbReference type="GO" id="GO:0004553">
    <property type="term" value="F:hydrolase activity, hydrolyzing O-glycosyl compounds"/>
    <property type="evidence" value="ECO:0007669"/>
    <property type="project" value="InterPro"/>
</dbReference>
<dbReference type="PROSITE" id="PS00775">
    <property type="entry name" value="GLYCOSYL_HYDROL_F3"/>
    <property type="match status" value="1"/>
</dbReference>
<dbReference type="InterPro" id="IPR001764">
    <property type="entry name" value="Glyco_hydro_3_N"/>
</dbReference>
<feature type="domain" description="Glycoside hydrolase family 3 C-terminal" evidence="6">
    <location>
        <begin position="318"/>
        <end position="371"/>
    </location>
</feature>
<keyword evidence="3" id="KW-0119">Carbohydrate metabolism</keyword>
<evidence type="ECO:0000313" key="7">
    <source>
        <dbReference type="EMBL" id="KAA8787302.1"/>
    </source>
</evidence>
<dbReference type="EMBL" id="RIAS01000020">
    <property type="protein sequence ID" value="KAA8787302.1"/>
    <property type="molecule type" value="Genomic_DNA"/>
</dbReference>
<dbReference type="Pfam" id="PF00933">
    <property type="entry name" value="Glyco_hydro_3"/>
    <property type="match status" value="1"/>
</dbReference>
<comment type="similarity">
    <text evidence="1 4">Belongs to the glycosyl hydrolase 3 family.</text>
</comment>
<proteinExistence type="inferred from homology"/>
<dbReference type="SUPFAM" id="SSF51445">
    <property type="entry name" value="(Trans)glycosidases"/>
    <property type="match status" value="1"/>
</dbReference>
<dbReference type="InterPro" id="IPR002772">
    <property type="entry name" value="Glyco_hydro_3_C"/>
</dbReference>